<dbReference type="OrthoDB" id="202470at2759"/>
<gene>
    <name evidence="6" type="ORF">UCREL1_3382</name>
</gene>
<dbReference type="InterPro" id="IPR029044">
    <property type="entry name" value="Nucleotide-diphossugar_trans"/>
</dbReference>
<dbReference type="InterPro" id="IPR002685">
    <property type="entry name" value="Glyco_trans_15"/>
</dbReference>
<feature type="transmembrane region" description="Helical" evidence="5">
    <location>
        <begin position="86"/>
        <end position="104"/>
    </location>
</feature>
<evidence type="ECO:0000256" key="4">
    <source>
        <dbReference type="SAM" id="MobiDB-lite"/>
    </source>
</evidence>
<sequence>MPRAYQRHQSAGSQGGDGCRSSLQQSSQWTGSDHVLSGAKPVGSRAHDDGIDLGDGSSELRPSQINRRTNWVAPGRQIRRNTFRKFSVLAILAILVLAGVWFLSGDTKELSGREFDALHHDVYSPPAPEIFATQSKPSDPVQWLRDNTHLNLDHLSTEEVFDLEVTKPKAAIISLVRNSELDAMVASIHQVENRFNNRVTHHYDWVFFNNEAFSEEFKIAVTNATVSHCYFEVIPPEHWSVPDWIDRSRFDVGRQYMGGIGVGKAWLESYHHMCRWNSGLFAQEKRLAQYDYYWRVEPGVQYLCDINYDVFKFMDDNDIKYGFNIALLEDERAIPSLWEKTKDFVAANQDILDDEADVSWLLHNPEDKEHDEHTQESKGINDDDQLPDVKRILDSEYNNCQFYSNFEIGSLNFFRGEKNMAYFDYLDKHGGFFYERLGDAPVHTLSVSMFLPKKQIWFFRDIGYSHSICQQCPPHEDNAHASPKLNVRRTEDATRTTATKADSKTEFGVGAVKVPSNQAYDKANEEVSIPVDEMTDKVSDQKVDESALDEKGIPGLACGCTVNPFDENTSKLVPYESKQQMSQKKMAKLPLELD</sequence>
<evidence type="ECO:0000256" key="1">
    <source>
        <dbReference type="ARBA" id="ARBA00007677"/>
    </source>
</evidence>
<keyword evidence="3 6" id="KW-0808">Transferase</keyword>
<dbReference type="GO" id="GO:0016020">
    <property type="term" value="C:membrane"/>
    <property type="evidence" value="ECO:0007669"/>
    <property type="project" value="InterPro"/>
</dbReference>
<keyword evidence="2 6" id="KW-0328">Glycosyltransferase</keyword>
<dbReference type="Gene3D" id="3.90.550.10">
    <property type="entry name" value="Spore Coat Polysaccharide Biosynthesis Protein SpsA, Chain A"/>
    <property type="match status" value="1"/>
</dbReference>
<dbReference type="GO" id="GO:0006493">
    <property type="term" value="P:protein O-linked glycosylation"/>
    <property type="evidence" value="ECO:0007669"/>
    <property type="project" value="TreeGrafter"/>
</dbReference>
<accession>M7SSW0</accession>
<dbReference type="KEGG" id="ela:UCREL1_3382"/>
<keyword evidence="5" id="KW-1133">Transmembrane helix</keyword>
<dbReference type="HOGENOM" id="CLU_024327_3_0_1"/>
<keyword evidence="5" id="KW-0812">Transmembrane</keyword>
<evidence type="ECO:0000256" key="5">
    <source>
        <dbReference type="SAM" id="Phobius"/>
    </source>
</evidence>
<protein>
    <submittedName>
        <fullName evidence="6">Putative alpha--mannosyltransferase protein</fullName>
    </submittedName>
</protein>
<dbReference type="PANTHER" id="PTHR31121:SF7">
    <property type="entry name" value="MANNOSYLTRANSFERASE KTR4-RELATED"/>
    <property type="match status" value="1"/>
</dbReference>
<dbReference type="eggNOG" id="KOG4472">
    <property type="taxonomic scope" value="Eukaryota"/>
</dbReference>
<dbReference type="GO" id="GO:0000032">
    <property type="term" value="P:cell wall mannoprotein biosynthetic process"/>
    <property type="evidence" value="ECO:0007669"/>
    <property type="project" value="TreeGrafter"/>
</dbReference>
<dbReference type="PANTHER" id="PTHR31121">
    <property type="entry name" value="ALPHA-1,2 MANNOSYLTRANSFERASE KTR1"/>
    <property type="match status" value="1"/>
</dbReference>
<dbReference type="Pfam" id="PF01793">
    <property type="entry name" value="Glyco_transf_15"/>
    <property type="match status" value="1"/>
</dbReference>
<dbReference type="GO" id="GO:0006487">
    <property type="term" value="P:protein N-linked glycosylation"/>
    <property type="evidence" value="ECO:0007669"/>
    <property type="project" value="TreeGrafter"/>
</dbReference>
<feature type="compositionally biased region" description="Polar residues" evidence="4">
    <location>
        <begin position="21"/>
        <end position="31"/>
    </location>
</feature>
<dbReference type="GO" id="GO:0000026">
    <property type="term" value="F:alpha-1,2-mannosyltransferase activity"/>
    <property type="evidence" value="ECO:0007669"/>
    <property type="project" value="TreeGrafter"/>
</dbReference>
<dbReference type="OMA" id="CQFYSNF"/>
<dbReference type="Proteomes" id="UP000012174">
    <property type="component" value="Unassembled WGS sequence"/>
</dbReference>
<keyword evidence="7" id="KW-1185">Reference proteome</keyword>
<dbReference type="AlphaFoldDB" id="M7SSW0"/>
<keyword evidence="5" id="KW-0472">Membrane</keyword>
<evidence type="ECO:0000313" key="7">
    <source>
        <dbReference type="Proteomes" id="UP000012174"/>
    </source>
</evidence>
<evidence type="ECO:0000256" key="2">
    <source>
        <dbReference type="ARBA" id="ARBA00022676"/>
    </source>
</evidence>
<organism evidence="6 7">
    <name type="scientific">Eutypa lata (strain UCR-EL1)</name>
    <name type="common">Grapevine dieback disease fungus</name>
    <name type="synonym">Eutypa armeniacae</name>
    <dbReference type="NCBI Taxonomy" id="1287681"/>
    <lineage>
        <taxon>Eukaryota</taxon>
        <taxon>Fungi</taxon>
        <taxon>Dikarya</taxon>
        <taxon>Ascomycota</taxon>
        <taxon>Pezizomycotina</taxon>
        <taxon>Sordariomycetes</taxon>
        <taxon>Xylariomycetidae</taxon>
        <taxon>Xylariales</taxon>
        <taxon>Diatrypaceae</taxon>
        <taxon>Eutypa</taxon>
    </lineage>
</organism>
<reference evidence="7" key="1">
    <citation type="journal article" date="2013" name="Genome Announc.">
        <title>Draft genome sequence of the grapevine dieback fungus Eutypa lata UCR-EL1.</title>
        <authorList>
            <person name="Blanco-Ulate B."/>
            <person name="Rolshausen P.E."/>
            <person name="Cantu D."/>
        </authorList>
    </citation>
    <scope>NUCLEOTIDE SEQUENCE [LARGE SCALE GENOMIC DNA]</scope>
    <source>
        <strain evidence="7">UCR-EL1</strain>
    </source>
</reference>
<proteinExistence type="inferred from homology"/>
<name>M7SSW0_EUTLA</name>
<comment type="similarity">
    <text evidence="1">Belongs to the glycosyltransferase 15 family.</text>
</comment>
<evidence type="ECO:0000313" key="6">
    <source>
        <dbReference type="EMBL" id="EMR69594.1"/>
    </source>
</evidence>
<dbReference type="SUPFAM" id="SSF53448">
    <property type="entry name" value="Nucleotide-diphospho-sugar transferases"/>
    <property type="match status" value="1"/>
</dbReference>
<evidence type="ECO:0000256" key="3">
    <source>
        <dbReference type="ARBA" id="ARBA00022679"/>
    </source>
</evidence>
<dbReference type="EMBL" id="KB706050">
    <property type="protein sequence ID" value="EMR69594.1"/>
    <property type="molecule type" value="Genomic_DNA"/>
</dbReference>
<feature type="region of interest" description="Disordered" evidence="4">
    <location>
        <begin position="1"/>
        <end position="68"/>
    </location>
</feature>
<dbReference type="GO" id="GO:0005794">
    <property type="term" value="C:Golgi apparatus"/>
    <property type="evidence" value="ECO:0007669"/>
    <property type="project" value="TreeGrafter"/>
</dbReference>